<feature type="compositionally biased region" description="Basic and acidic residues" evidence="1">
    <location>
        <begin position="566"/>
        <end position="576"/>
    </location>
</feature>
<evidence type="ECO:0000313" key="4">
    <source>
        <dbReference type="Proteomes" id="UP000663888"/>
    </source>
</evidence>
<feature type="region of interest" description="Disordered" evidence="1">
    <location>
        <begin position="615"/>
        <end position="688"/>
    </location>
</feature>
<gene>
    <name evidence="3" type="ORF">RDB_LOCUS83819</name>
</gene>
<dbReference type="Gene3D" id="2.30.29.30">
    <property type="entry name" value="Pleckstrin-homology domain (PH domain)/Phosphotyrosine-binding domain (PTB)"/>
    <property type="match status" value="1"/>
</dbReference>
<feature type="compositionally biased region" description="Basic and acidic residues" evidence="1">
    <location>
        <begin position="1386"/>
        <end position="1396"/>
    </location>
</feature>
<reference evidence="3" key="1">
    <citation type="submission" date="2021-01" db="EMBL/GenBank/DDBJ databases">
        <authorList>
            <person name="Kaushik A."/>
        </authorList>
    </citation>
    <scope>NUCLEOTIDE SEQUENCE</scope>
    <source>
        <strain evidence="3">AG4-R118</strain>
    </source>
</reference>
<feature type="compositionally biased region" description="Basic and acidic residues" evidence="1">
    <location>
        <begin position="8"/>
        <end position="23"/>
    </location>
</feature>
<feature type="compositionally biased region" description="Low complexity" evidence="1">
    <location>
        <begin position="1035"/>
        <end position="1047"/>
    </location>
</feature>
<feature type="compositionally biased region" description="Polar residues" evidence="1">
    <location>
        <begin position="1351"/>
        <end position="1363"/>
    </location>
</feature>
<feature type="region of interest" description="Disordered" evidence="1">
    <location>
        <begin position="197"/>
        <end position="292"/>
    </location>
</feature>
<feature type="compositionally biased region" description="Low complexity" evidence="1">
    <location>
        <begin position="577"/>
        <end position="587"/>
    </location>
</feature>
<sequence>MSGIEATYDVHEERGDKNGERDQSAMLFPPAPVLSRARADSFSIRPALTVLQNTFGGRKRAASVSDNASQCSKSRSPVFSFFPALDSRPRTSSTATVVSPGVKPYPSLSFPIIESPDESMSRAPRIPSFHDMDADSFSQNLGLTLGLNPRFSAASGSTIRAQEDSSLNGWPVHGNHLQAHQDKEMFLSLADSQARFPEDPQSCFPSTGLGSAPSASRVDGALTRPTGHPIIPTPSINTSAEDVNTDARNLDTEIGRYPEPLGLDLSQPAQPRVQSVSISQGARSSSSHAERGENLYLEGASATEVILSPPEELFISPTTVSPVRSVDVVSPTQSVASPTRDQSFVTISSAHSGVAVSPTGSMLVSSPMGSLPSSPVAMSTTLASYSSPNSASPPHPTMAPVPFPSSEENEYASDDAMASRYPYSVHLYSRSDAGGYDTPTLYTGTTNTSPSLSVTRIGASEAPPALRLGPGVGFAGVGSYTSGANVQAGAHSPRENAVVEGGVVGSRSGVEMGARPLTTDSGISGVDREKEGAGEDRPDSYLNVNQEGSARSLHIESPGPSLRAESSMDRSLHAESSDQSAHAESSSVASGIRARVTSLRTPQALSALIPAFMKRARRKSSQMRDDGTAPRPRGRAESIAKRVEGWVGGDSRRRDRAESSCARTESSRAHSPAPTSDDDEKNISPSSSHLDLLSADPFASTVALKVGAWSQMYAGRAQSVSTPLPPLPVSADDRLHAQSEYSGSVYGDDDSEEESSIRIYSHGRGRSLSQPDVYTIPIEPLHQAAPTRRAGRSLDRRRGLGNWRRPALPARPSLPSLSTLTRKNVVVPIPRSAAAARFPAEPWDDTPNQPPLPGPSTRGLALLTLPPRVSPSPVRGASFPRSPMRSLIGIRSESSIAEGEDEEEEDCEDNEEDCEEDEEDDCASRVLSGGEEDRVWWSGPSSRVGSSRKSSFVGSIDEPTVSMPAETDPIIRDSIASTIQPRESIVSQVSEGLSASIRESMISSTSHEEIDVSSESFLQTLDELDQTPLTPPPSRTSTESSATSSGPVLNEVPLGVGSRNQMGAGGMQGSGTGGDAQKSGGGYGWQGGEGGGHGYGGNGGDDGNEGDRNGPRRQVTEDSDESESSAESESEESLPHRGRDTRAVPSLITRSQSQPRSPSPHSCAMYGQTAPPRDSSDESDNVPLAQRLPTALKAQKSIRLQDKAEREERRQRRLERMKKRAADNARPTGGEGGIAADELTQRLMSVQVSGHSARDHSPLPTPRTPMRMNHDTTAAAGFLPAPPVRSRTVSNVSHATRSRTHTRNGSMEQQAPPPPPPGPPSLSRSGTLANRRPSAPEVAPPVPASKAALSRSGTMSRPRASQDNPRDQVSKSVSRSGTLSRHRGGSKTDDEGEGSRIARSRSMRDPSGARPPMPPMPPMETLPVPARNRRPSQPEPYVPPVIEQRVYIGDRQRFIVIDIGAPSTSAGDILEVAHQRGELDTEGPGGWQLWEQSNECGMERPVRDFELIADVLKGWNPEKRVNVLIIRRSPFCALLKPENIPSSSPLMGGWVMWVSKPGKWSKRWLELKEHGLFVSKNEKGKDRTYLCNLSHFDGYVVTHVPRAPKPYVFAAKSIDISGVFEKEEDSSHIFSCDGEIGESWLARILLARSYIIQQERNVLFRPITAGSTLTASKTLLKRSGTKKSNVSPRTAGSSPLVQDLNPSPFAQGSLLAKAAANRA</sequence>
<dbReference type="InterPro" id="IPR029071">
    <property type="entry name" value="Ubiquitin-like_domsf"/>
</dbReference>
<protein>
    <recommendedName>
        <fullName evidence="2">PH domain-containing protein</fullName>
    </recommendedName>
</protein>
<feature type="compositionally biased region" description="Polar residues" evidence="1">
    <location>
        <begin position="975"/>
        <end position="993"/>
    </location>
</feature>
<feature type="compositionally biased region" description="Basic and acidic residues" evidence="1">
    <location>
        <begin position="1133"/>
        <end position="1142"/>
    </location>
</feature>
<name>A0A8H3BKL6_9AGAM</name>
<dbReference type="CDD" id="cd00821">
    <property type="entry name" value="PH"/>
    <property type="match status" value="1"/>
</dbReference>
<dbReference type="InterPro" id="IPR001849">
    <property type="entry name" value="PH_domain"/>
</dbReference>
<dbReference type="SMART" id="SM00233">
    <property type="entry name" value="PH"/>
    <property type="match status" value="1"/>
</dbReference>
<feature type="compositionally biased region" description="Pro residues" evidence="1">
    <location>
        <begin position="1311"/>
        <end position="1320"/>
    </location>
</feature>
<proteinExistence type="predicted"/>
<dbReference type="Proteomes" id="UP000663888">
    <property type="component" value="Unassembled WGS sequence"/>
</dbReference>
<dbReference type="SUPFAM" id="SSF54236">
    <property type="entry name" value="Ubiquitin-like"/>
    <property type="match status" value="1"/>
</dbReference>
<feature type="compositionally biased region" description="Basic and acidic residues" evidence="1">
    <location>
        <begin position="526"/>
        <end position="539"/>
    </location>
</feature>
<dbReference type="PANTHER" id="PTHR38700:SF1">
    <property type="entry name" value="PH DOMAIN-CONTAINING PROTEIN"/>
    <property type="match status" value="1"/>
</dbReference>
<organism evidence="3 4">
    <name type="scientific">Rhizoctonia solani</name>
    <dbReference type="NCBI Taxonomy" id="456999"/>
    <lineage>
        <taxon>Eukaryota</taxon>
        <taxon>Fungi</taxon>
        <taxon>Dikarya</taxon>
        <taxon>Basidiomycota</taxon>
        <taxon>Agaricomycotina</taxon>
        <taxon>Agaricomycetes</taxon>
        <taxon>Cantharellales</taxon>
        <taxon>Ceratobasidiaceae</taxon>
        <taxon>Rhizoctonia</taxon>
    </lineage>
</organism>
<feature type="compositionally biased region" description="Pro residues" evidence="1">
    <location>
        <begin position="1409"/>
        <end position="1420"/>
    </location>
</feature>
<feature type="region of interest" description="Disordered" evidence="1">
    <location>
        <begin position="380"/>
        <end position="412"/>
    </location>
</feature>
<feature type="compositionally biased region" description="Gly residues" evidence="1">
    <location>
        <begin position="1063"/>
        <end position="1101"/>
    </location>
</feature>
<feature type="compositionally biased region" description="Polar residues" evidence="1">
    <location>
        <begin position="267"/>
        <end position="287"/>
    </location>
</feature>
<evidence type="ECO:0000313" key="3">
    <source>
        <dbReference type="EMBL" id="CAE6458356.1"/>
    </source>
</evidence>
<evidence type="ECO:0000259" key="2">
    <source>
        <dbReference type="SMART" id="SM00233"/>
    </source>
</evidence>
<feature type="region of interest" description="Disordered" evidence="1">
    <location>
        <begin position="1679"/>
        <end position="1704"/>
    </location>
</feature>
<feature type="compositionally biased region" description="Acidic residues" evidence="1">
    <location>
        <begin position="898"/>
        <end position="921"/>
    </location>
</feature>
<comment type="caution">
    <text evidence="3">The sequence shown here is derived from an EMBL/GenBank/DDBJ whole genome shotgun (WGS) entry which is preliminary data.</text>
</comment>
<feature type="compositionally biased region" description="Polar residues" evidence="1">
    <location>
        <begin position="1682"/>
        <end position="1704"/>
    </location>
</feature>
<feature type="region of interest" description="Disordered" evidence="1">
    <location>
        <begin position="837"/>
        <end position="1437"/>
    </location>
</feature>
<feature type="region of interest" description="Disordered" evidence="1">
    <location>
        <begin position="507"/>
        <end position="589"/>
    </location>
</feature>
<evidence type="ECO:0000256" key="1">
    <source>
        <dbReference type="SAM" id="MobiDB-lite"/>
    </source>
</evidence>
<feature type="compositionally biased region" description="Pro residues" evidence="1">
    <location>
        <begin position="391"/>
        <end position="403"/>
    </location>
</feature>
<feature type="domain" description="PH" evidence="2">
    <location>
        <begin position="1545"/>
        <end position="1651"/>
    </location>
</feature>
<accession>A0A8H3BKL6</accession>
<dbReference type="Gene3D" id="3.10.20.90">
    <property type="entry name" value="Phosphatidylinositol 3-kinase Catalytic Subunit, Chain A, domain 1"/>
    <property type="match status" value="1"/>
</dbReference>
<dbReference type="PANTHER" id="PTHR38700">
    <property type="entry name" value="YALI0E22418P"/>
    <property type="match status" value="1"/>
</dbReference>
<feature type="compositionally biased region" description="Basic and acidic residues" evidence="1">
    <location>
        <begin position="1105"/>
        <end position="1116"/>
    </location>
</feature>
<dbReference type="InterPro" id="IPR011993">
    <property type="entry name" value="PH-like_dom_sf"/>
</dbReference>
<feature type="compositionally biased region" description="Polar residues" evidence="1">
    <location>
        <begin position="1370"/>
        <end position="1379"/>
    </location>
</feature>
<feature type="compositionally biased region" description="Acidic residues" evidence="1">
    <location>
        <begin position="1117"/>
        <end position="1132"/>
    </location>
</feature>
<feature type="compositionally biased region" description="Low complexity" evidence="1">
    <location>
        <begin position="1150"/>
        <end position="1160"/>
    </location>
</feature>
<feature type="compositionally biased region" description="Basic and acidic residues" evidence="1">
    <location>
        <begin position="622"/>
        <end position="658"/>
    </location>
</feature>
<feature type="region of interest" description="Disordered" evidence="1">
    <location>
        <begin position="1"/>
        <end position="25"/>
    </location>
</feature>
<feature type="compositionally biased region" description="Low complexity" evidence="1">
    <location>
        <begin position="938"/>
        <end position="955"/>
    </location>
</feature>
<dbReference type="SUPFAM" id="SSF50729">
    <property type="entry name" value="PH domain-like"/>
    <property type="match status" value="1"/>
</dbReference>
<dbReference type="EMBL" id="CAJMWX010001050">
    <property type="protein sequence ID" value="CAE6458356.1"/>
    <property type="molecule type" value="Genomic_DNA"/>
</dbReference>
<feature type="compositionally biased region" description="Basic and acidic residues" evidence="1">
    <location>
        <begin position="1199"/>
        <end position="1210"/>
    </location>
</feature>